<evidence type="ECO:0000313" key="3">
    <source>
        <dbReference type="Proteomes" id="UP000603904"/>
    </source>
</evidence>
<accession>A0ABQ4G214</accession>
<dbReference type="RefSeq" id="WP_204058481.1">
    <property type="nucleotide sequence ID" value="NZ_BAAAGP010000010.1"/>
</dbReference>
<dbReference type="SUPFAM" id="SSF50129">
    <property type="entry name" value="GroES-like"/>
    <property type="match status" value="1"/>
</dbReference>
<dbReference type="Gene3D" id="3.40.50.720">
    <property type="entry name" value="NAD(P)-binding Rossmann-like Domain"/>
    <property type="match status" value="1"/>
</dbReference>
<dbReference type="InterPro" id="IPR036291">
    <property type="entry name" value="NAD(P)-bd_dom_sf"/>
</dbReference>
<dbReference type="InterPro" id="IPR011032">
    <property type="entry name" value="GroES-like_sf"/>
</dbReference>
<reference evidence="2 3" key="1">
    <citation type="submission" date="2021-01" db="EMBL/GenBank/DDBJ databases">
        <title>Whole genome shotgun sequence of Microbispora corallina NBRC 16416.</title>
        <authorList>
            <person name="Komaki H."/>
            <person name="Tamura T."/>
        </authorList>
    </citation>
    <scope>NUCLEOTIDE SEQUENCE [LARGE SCALE GENOMIC DNA]</scope>
    <source>
        <strain evidence="2 3">NBRC 16416</strain>
    </source>
</reference>
<dbReference type="SUPFAM" id="SSF51735">
    <property type="entry name" value="NAD(P)-binding Rossmann-fold domains"/>
    <property type="match status" value="1"/>
</dbReference>
<dbReference type="InterPro" id="IPR020843">
    <property type="entry name" value="ER"/>
</dbReference>
<dbReference type="PANTHER" id="PTHR43482:SF1">
    <property type="entry name" value="PROTEIN AST1-RELATED"/>
    <property type="match status" value="1"/>
</dbReference>
<dbReference type="Proteomes" id="UP000603904">
    <property type="component" value="Unassembled WGS sequence"/>
</dbReference>
<dbReference type="Pfam" id="PF08240">
    <property type="entry name" value="ADH_N"/>
    <property type="match status" value="1"/>
</dbReference>
<comment type="caution">
    <text evidence="2">The sequence shown here is derived from an EMBL/GenBank/DDBJ whole genome shotgun (WGS) entry which is preliminary data.</text>
</comment>
<dbReference type="InterPro" id="IPR013154">
    <property type="entry name" value="ADH-like_N"/>
</dbReference>
<keyword evidence="3" id="KW-1185">Reference proteome</keyword>
<evidence type="ECO:0000313" key="2">
    <source>
        <dbReference type="EMBL" id="GIH41107.1"/>
    </source>
</evidence>
<dbReference type="Gene3D" id="3.90.180.10">
    <property type="entry name" value="Medium-chain alcohol dehydrogenases, catalytic domain"/>
    <property type="match status" value="1"/>
</dbReference>
<dbReference type="InterPro" id="IPR052585">
    <property type="entry name" value="Lipid_raft_assoc_Zn_ADH"/>
</dbReference>
<proteinExistence type="predicted"/>
<sequence>MRALVARSGRVQLVEAPDPEPGPGQVRIRMEAAALNPVDLATASGSLTALGLVQPLDAYGLGWDVAGVADLVGPGVPHVRPGDFVIGLSDRLPLPVKAQADLVVLDTSAVAPAPAGIPAVEAATLPLNTLTAVQALDLTGLTAGDTLLVTGAAGGVGGYLVEIAAARGVRVAASASAGDEALVRSFGAEWFVPRGEDLGPAVRAAVPGGVDAAVDAALVGVAALDAVRGGGAFVSVAAGAAPVPLRGIRVSTVFIRADGGRLAEIARLAEAGRLTTRVAGVHPLEKATEAYERLAAGGLRGRLVLVP</sequence>
<dbReference type="SMART" id="SM00829">
    <property type="entry name" value="PKS_ER"/>
    <property type="match status" value="1"/>
</dbReference>
<evidence type="ECO:0000259" key="1">
    <source>
        <dbReference type="SMART" id="SM00829"/>
    </source>
</evidence>
<dbReference type="EMBL" id="BOOC01000019">
    <property type="protein sequence ID" value="GIH41107.1"/>
    <property type="molecule type" value="Genomic_DNA"/>
</dbReference>
<dbReference type="Pfam" id="PF13602">
    <property type="entry name" value="ADH_zinc_N_2"/>
    <property type="match status" value="1"/>
</dbReference>
<gene>
    <name evidence="2" type="ORF">Mco01_41070</name>
</gene>
<dbReference type="PANTHER" id="PTHR43482">
    <property type="entry name" value="PROTEIN AST1-RELATED"/>
    <property type="match status" value="1"/>
</dbReference>
<protein>
    <submittedName>
        <fullName evidence="2">NADPH:quinone reductase</fullName>
    </submittedName>
</protein>
<dbReference type="CDD" id="cd05289">
    <property type="entry name" value="MDR_like_2"/>
    <property type="match status" value="1"/>
</dbReference>
<organism evidence="2 3">
    <name type="scientific">Microbispora corallina</name>
    <dbReference type="NCBI Taxonomy" id="83302"/>
    <lineage>
        <taxon>Bacteria</taxon>
        <taxon>Bacillati</taxon>
        <taxon>Actinomycetota</taxon>
        <taxon>Actinomycetes</taxon>
        <taxon>Streptosporangiales</taxon>
        <taxon>Streptosporangiaceae</taxon>
        <taxon>Microbispora</taxon>
    </lineage>
</organism>
<name>A0ABQ4G214_9ACTN</name>
<feature type="domain" description="Enoyl reductase (ER)" evidence="1">
    <location>
        <begin position="9"/>
        <end position="305"/>
    </location>
</feature>